<accession>A0A2H0YY18</accession>
<gene>
    <name evidence="2" type="ORF">COT23_01690</name>
</gene>
<keyword evidence="1" id="KW-0472">Membrane</keyword>
<name>A0A2H0YY18_9BACT</name>
<evidence type="ECO:0000313" key="3">
    <source>
        <dbReference type="Proteomes" id="UP000228687"/>
    </source>
</evidence>
<keyword evidence="1" id="KW-1133">Transmembrane helix</keyword>
<evidence type="ECO:0000313" key="2">
    <source>
        <dbReference type="EMBL" id="PIS43365.1"/>
    </source>
</evidence>
<organism evidence="2 3">
    <name type="scientific">Candidatus Kaiserbacteria bacterium CG08_land_8_20_14_0_20_50_21</name>
    <dbReference type="NCBI Taxonomy" id="1974604"/>
    <lineage>
        <taxon>Bacteria</taxon>
        <taxon>Candidatus Kaiseribacteriota</taxon>
    </lineage>
</organism>
<feature type="transmembrane region" description="Helical" evidence="1">
    <location>
        <begin position="38"/>
        <end position="62"/>
    </location>
</feature>
<keyword evidence="1" id="KW-0812">Transmembrane</keyword>
<dbReference type="Proteomes" id="UP000228687">
    <property type="component" value="Unassembled WGS sequence"/>
</dbReference>
<proteinExistence type="predicted"/>
<dbReference type="EMBL" id="PEXT01000034">
    <property type="protein sequence ID" value="PIS43365.1"/>
    <property type="molecule type" value="Genomic_DNA"/>
</dbReference>
<evidence type="ECO:0000256" key="1">
    <source>
        <dbReference type="SAM" id="Phobius"/>
    </source>
</evidence>
<protein>
    <submittedName>
        <fullName evidence="2">Uncharacterized protein</fullName>
    </submittedName>
</protein>
<reference evidence="3" key="1">
    <citation type="submission" date="2017-09" db="EMBL/GenBank/DDBJ databases">
        <title>Depth-based differentiation of microbial function through sediment-hosted aquifers and enrichment of novel symbionts in the deep terrestrial subsurface.</title>
        <authorList>
            <person name="Probst A.J."/>
            <person name="Ladd B."/>
            <person name="Jarett J.K."/>
            <person name="Geller-Mcgrath D.E."/>
            <person name="Sieber C.M.K."/>
            <person name="Emerson J.B."/>
            <person name="Anantharaman K."/>
            <person name="Thomas B.C."/>
            <person name="Malmstrom R."/>
            <person name="Stieglmeier M."/>
            <person name="Klingl A."/>
            <person name="Woyke T."/>
            <person name="Ryan C.M."/>
            <person name="Banfield J.F."/>
        </authorList>
    </citation>
    <scope>NUCLEOTIDE SEQUENCE [LARGE SCALE GENOMIC DNA]</scope>
</reference>
<sequence>MVATQINVEYFFRLLYELFYGAHAPANYSVFSAFAAHLWLWIIVIGYALSILGLFIIVYSTVRLFELRKREDAYYSTLLLAPETKGGIHQRWQHIESLANGTSASEWREAIIEADIMLDDILAKHGYTGDGVGEKLKTADKTDFATLQDAWEAHKVRNQIAHQGSAFDLSEIGARRTIAHYGSVFHEFKVI</sequence>
<comment type="caution">
    <text evidence="2">The sequence shown here is derived from an EMBL/GenBank/DDBJ whole genome shotgun (WGS) entry which is preliminary data.</text>
</comment>
<dbReference type="AlphaFoldDB" id="A0A2H0YY18"/>